<name>A0A386WSU5_9ACTN</name>
<feature type="domain" description="AAA+ ATPase" evidence="2">
    <location>
        <begin position="348"/>
        <end position="567"/>
    </location>
</feature>
<dbReference type="SMART" id="SM00382">
    <property type="entry name" value="AAA"/>
    <property type="match status" value="1"/>
</dbReference>
<dbReference type="InterPro" id="IPR003593">
    <property type="entry name" value="AAA+_ATPase"/>
</dbReference>
<organism evidence="3 4">
    <name type="scientific">Micromonospora tulbaghiae</name>
    <dbReference type="NCBI Taxonomy" id="479978"/>
    <lineage>
        <taxon>Bacteria</taxon>
        <taxon>Bacillati</taxon>
        <taxon>Actinomycetota</taxon>
        <taxon>Actinomycetes</taxon>
        <taxon>Micromonosporales</taxon>
        <taxon>Micromonosporaceae</taxon>
        <taxon>Micromonospora</taxon>
    </lineage>
</organism>
<gene>
    <name evidence="3" type="ORF">CSH63_26995</name>
</gene>
<dbReference type="Proteomes" id="UP000267804">
    <property type="component" value="Chromosome"/>
</dbReference>
<dbReference type="InterPro" id="IPR027417">
    <property type="entry name" value="P-loop_NTPase"/>
</dbReference>
<dbReference type="Pfam" id="PF22738">
    <property type="entry name" value="NNH7"/>
    <property type="match status" value="1"/>
</dbReference>
<dbReference type="Pfam" id="PF00004">
    <property type="entry name" value="AAA"/>
    <property type="match status" value="1"/>
</dbReference>
<dbReference type="InterPro" id="IPR003959">
    <property type="entry name" value="ATPase_AAA_core"/>
</dbReference>
<dbReference type="Gene3D" id="3.40.50.300">
    <property type="entry name" value="P-loop containing nucleotide triphosphate hydrolases"/>
    <property type="match status" value="1"/>
</dbReference>
<reference evidence="3 4" key="1">
    <citation type="submission" date="2017-10" db="EMBL/GenBank/DDBJ databases">
        <title>Integration of genomic and chemical information greatly accelerates assignment of the full stereostructure of myelolactone, a potent inhibitor of myeloma from a marine-derived Micromonospora.</title>
        <authorList>
            <person name="Kim M.C."/>
            <person name="Machado H."/>
            <person name="Jensen P.R."/>
            <person name="Fenical W."/>
        </authorList>
    </citation>
    <scope>NUCLEOTIDE SEQUENCE [LARGE SCALE GENOMIC DNA]</scope>
    <source>
        <strain evidence="3 4">CNY-010</strain>
    </source>
</reference>
<evidence type="ECO:0000256" key="1">
    <source>
        <dbReference type="SAM" id="MobiDB-lite"/>
    </source>
</evidence>
<evidence type="ECO:0000259" key="2">
    <source>
        <dbReference type="SMART" id="SM00382"/>
    </source>
</evidence>
<dbReference type="AlphaFoldDB" id="A0A386WSU5"/>
<dbReference type="GO" id="GO:0005524">
    <property type="term" value="F:ATP binding"/>
    <property type="evidence" value="ECO:0007669"/>
    <property type="project" value="InterPro"/>
</dbReference>
<dbReference type="EMBL" id="CP024087">
    <property type="protein sequence ID" value="AYF31022.1"/>
    <property type="molecule type" value="Genomic_DNA"/>
</dbReference>
<accession>A0A386WSU5</accession>
<protein>
    <submittedName>
        <fullName evidence="3">AAA family ATPase</fullName>
    </submittedName>
</protein>
<evidence type="ECO:0000313" key="4">
    <source>
        <dbReference type="Proteomes" id="UP000267804"/>
    </source>
</evidence>
<proteinExistence type="predicted"/>
<dbReference type="SUPFAM" id="SSF52540">
    <property type="entry name" value="P-loop containing nucleoside triphosphate hydrolases"/>
    <property type="match status" value="1"/>
</dbReference>
<sequence>MPRRSSLSYRDALRLLAPGSARITETDKVVSAGILGAGALSKGTALALLGPKNALMQLVRDATGNQAGRIRATGGKSYYELLEASHTVLALSAFFDGFRDEVGPGFDRLELTDEEKVGMVPAERRHHTLPQEIDGGYFPLPSSVHGMDDTRRDVEAAYVKLYDATIAFCEGLAAWPSVRRGLDLTSMRSRVVGRAMWHYEDRFDRLAADLPEFGFRMIRQAIEHNLIDNRTLTTEVSARLDALAQLYRNLAELSGPVAADRPDLLRESLDRLTGSLAAVFRQPLLRIKDVDFHLRLPNVDSGFISPDFRAAEYGKHTSPERERWWEDQPRRGDLVGFLSEYLTDPASLHRPLLLLGQPGAGKTLLTRVIAARLPASRFTAIVVPLRRMSGDSSPTEQIEAAIEQVMDERIRWADLRRATQHTTVVVIFDGFDELVQVTGTAHSQYIDRVAEFQEAQWDLGYSVIPIITSRILVMDRASVPQGTVLVRLEDLTDAQVTAWLAAVNAANEDRPGYRRLSARELLSHGELARQPLLLTLLAIYYNEHWADRRPGVTISRSDLFTGLLTAFIRRQVSEKAPTALPPHEREAREHQLRRDLAITAFAMFNRNRELVNRAALRLDLDCFGSGPGDGSRFELGDVLGPEQLVTAAFFVVYGPDDVQGEDARRTYEFLHTTIGDFLIAEYVIGALRSLAELRRHTRSPAGFGYQLDTGQFRALLSHQPLVKREAVVGFARELSSRHPEERDGIVETIAGLLAEARQRTNLAGVDGYRPAPYDPVRLLAAYTANLVALAALVSPDGVRHTDLMDEATWVSTVRLWRAGLDEKGQLAMISWLGRDADGRIIAERRREGRGETVNVAAEEARLLGDITTYGQLQAGARTWRGQQPDSFEAGRFHADLVSLATRRWPVPSLHQLILYDERSYRRLWARAVESPEAVSSTSATVLLECLAEDGAQLPREVVCGLTRVALSRLPDSPTAPPELIISCPYLIDEFPELVDSLGTTDDHAVLHALILRHGLHRLPQRYVPRVRRVLADIEDRLAELPLEDGVVSAEMAEQFAAARVDNRTALWLLMALSEYAELAWPKIPPRTMHALLAHRLPDEFLDEASLCRLLLDYLRAYDRVPAEVSLASALDTLRVLAASDPSAGRSNRTGQAGPSDHTGQIPAAEAV</sequence>
<dbReference type="RefSeq" id="WP_120572638.1">
    <property type="nucleotide sequence ID" value="NZ_CP024087.1"/>
</dbReference>
<feature type="region of interest" description="Disordered" evidence="1">
    <location>
        <begin position="1141"/>
        <end position="1167"/>
    </location>
</feature>
<evidence type="ECO:0000313" key="3">
    <source>
        <dbReference type="EMBL" id="AYF31022.1"/>
    </source>
</evidence>
<dbReference type="InterPro" id="IPR054567">
    <property type="entry name" value="NNH7"/>
</dbReference>
<dbReference type="KEGG" id="mtua:CSH63_26995"/>
<dbReference type="GO" id="GO:0016887">
    <property type="term" value="F:ATP hydrolysis activity"/>
    <property type="evidence" value="ECO:0007669"/>
    <property type="project" value="InterPro"/>
</dbReference>